<name>A0A6J4HSD6_9ACTN</name>
<evidence type="ECO:0000256" key="1">
    <source>
        <dbReference type="SAM" id="MobiDB-lite"/>
    </source>
</evidence>
<gene>
    <name evidence="3" type="ORF">AVDCRST_MAG50-1098</name>
</gene>
<dbReference type="Gene3D" id="3.50.50.60">
    <property type="entry name" value="FAD/NAD(P)-binding domain"/>
    <property type="match status" value="1"/>
</dbReference>
<dbReference type="GO" id="GO:0016491">
    <property type="term" value="F:oxidoreductase activity"/>
    <property type="evidence" value="ECO:0007669"/>
    <property type="project" value="InterPro"/>
</dbReference>
<protein>
    <submittedName>
        <fullName evidence="3">Gll1135 protein</fullName>
    </submittedName>
</protein>
<proteinExistence type="predicted"/>
<dbReference type="GO" id="GO:0005829">
    <property type="term" value="C:cytosol"/>
    <property type="evidence" value="ECO:0007669"/>
    <property type="project" value="TreeGrafter"/>
</dbReference>
<dbReference type="AlphaFoldDB" id="A0A6J4HSD6"/>
<dbReference type="InterPro" id="IPR036188">
    <property type="entry name" value="FAD/NAD-bd_sf"/>
</dbReference>
<evidence type="ECO:0000259" key="2">
    <source>
        <dbReference type="Pfam" id="PF01593"/>
    </source>
</evidence>
<dbReference type="Pfam" id="PF01593">
    <property type="entry name" value="Amino_oxidase"/>
    <property type="match status" value="1"/>
</dbReference>
<evidence type="ECO:0000313" key="3">
    <source>
        <dbReference type="EMBL" id="CAA9231492.1"/>
    </source>
</evidence>
<dbReference type="PANTHER" id="PTHR21197">
    <property type="entry name" value="UDP-GALACTOPYRANOSE MUTASE"/>
    <property type="match status" value="1"/>
</dbReference>
<feature type="compositionally biased region" description="Basic and acidic residues" evidence="1">
    <location>
        <begin position="555"/>
        <end position="565"/>
    </location>
</feature>
<dbReference type="NCBIfam" id="NF005548">
    <property type="entry name" value="PRK07208.1-4"/>
    <property type="match status" value="1"/>
</dbReference>
<dbReference type="InterPro" id="IPR002937">
    <property type="entry name" value="Amino_oxidase"/>
</dbReference>
<feature type="domain" description="Amine oxidase" evidence="2">
    <location>
        <begin position="75"/>
        <end position="440"/>
    </location>
</feature>
<organism evidence="3">
    <name type="scientific">uncultured Acidimicrobiales bacterium</name>
    <dbReference type="NCBI Taxonomy" id="310071"/>
    <lineage>
        <taxon>Bacteria</taxon>
        <taxon>Bacillati</taxon>
        <taxon>Actinomycetota</taxon>
        <taxon>Acidimicrobiia</taxon>
        <taxon>Acidimicrobiales</taxon>
        <taxon>environmental samples</taxon>
    </lineage>
</organism>
<dbReference type="SUPFAM" id="SSF51905">
    <property type="entry name" value="FAD/NAD(P)-binding domain"/>
    <property type="match status" value="1"/>
</dbReference>
<reference evidence="3" key="1">
    <citation type="submission" date="2020-02" db="EMBL/GenBank/DDBJ databases">
        <authorList>
            <person name="Meier V. D."/>
        </authorList>
    </citation>
    <scope>NUCLEOTIDE SEQUENCE</scope>
    <source>
        <strain evidence="3">AVDCRST_MAG50</strain>
    </source>
</reference>
<dbReference type="GO" id="GO:0008767">
    <property type="term" value="F:UDP-galactopyranose mutase activity"/>
    <property type="evidence" value="ECO:0007669"/>
    <property type="project" value="TreeGrafter"/>
</dbReference>
<dbReference type="GO" id="GO:0050660">
    <property type="term" value="F:flavin adenine dinucleotide binding"/>
    <property type="evidence" value="ECO:0007669"/>
    <property type="project" value="TreeGrafter"/>
</dbReference>
<accession>A0A6J4HSD6</accession>
<dbReference type="NCBIfam" id="NF005545">
    <property type="entry name" value="PRK07208.1-1"/>
    <property type="match status" value="1"/>
</dbReference>
<dbReference type="PANTHER" id="PTHR21197:SF0">
    <property type="entry name" value="UDP-GALACTOPYRANOSE MUTASE"/>
    <property type="match status" value="1"/>
</dbReference>
<feature type="region of interest" description="Disordered" evidence="1">
    <location>
        <begin position="529"/>
        <end position="574"/>
    </location>
</feature>
<dbReference type="EMBL" id="CADCTF010000061">
    <property type="protein sequence ID" value="CAA9231492.1"/>
    <property type="molecule type" value="Genomic_DNA"/>
</dbReference>
<sequence>MKWLEVQLELLVGHAGGQRARYPAVVTAASHQAPGRACIDTGQVPGAVRRVELPSVMSSSDHATPHVVVIGAGPAGLTAAYQLATRYGIASTVLEADSVVGGISRTVERDGWRFDIGGHRFFTKVKEVEALWHEILADEDFLLRPRMSRVFLNGKYMDYPLRAGNVLKTLGLVESFRVVGSYAWARVRPPKDQTNYEGWLVARFGRRLYGHVFKTYTEKLWGVPVDKLPSDFAAQRVKNLSFMSAAINAVLPKRNQKDITSLIEEFQYPKYGPGMMWERCRDLLEAEGGRVLMNTRVVGIRHEGGRAVAVISEGADGERTEHPCTHVISSMPISHLLQAMDPPASDVAVRAAGDLRYRDFLTVALVVPEDCSFPDNWIYVHSKEVGVGRIQNFGSWSPYLVKEGRTCLGLEFFVFEGDETWTRSDEDLIEQGKRELGILGLVDPDVVESGYVVRMPKAYPFYDEHYKANVARIVEWLDDCAPNVHPVGRNGMHRYNNQDHSMLTAMLTAENIATGSTHDVWSVNVEEEYHEEGAADTDSPRVGTRGTGRDAPVISREHYGADHPLNRPADSVSE</sequence>
<dbReference type="NCBIfam" id="NF005547">
    <property type="entry name" value="PRK07208.1-3"/>
    <property type="match status" value="1"/>
</dbReference>